<dbReference type="STRING" id="314230.DSM3645_17986"/>
<evidence type="ECO:0000313" key="3">
    <source>
        <dbReference type="Proteomes" id="UP000004358"/>
    </source>
</evidence>
<dbReference type="AlphaFoldDB" id="A3ZZ04"/>
<name>A3ZZ04_9BACT</name>
<dbReference type="EMBL" id="AANZ01000022">
    <property type="protein sequence ID" value="EAQ78252.1"/>
    <property type="molecule type" value="Genomic_DNA"/>
</dbReference>
<evidence type="ECO:0000313" key="2">
    <source>
        <dbReference type="EMBL" id="EAQ78252.1"/>
    </source>
</evidence>
<protein>
    <submittedName>
        <fullName evidence="2">Uncharacterized protein</fullName>
    </submittedName>
</protein>
<reference evidence="2 3" key="1">
    <citation type="submission" date="2006-02" db="EMBL/GenBank/DDBJ databases">
        <authorList>
            <person name="Amann R."/>
            <person name="Ferriera S."/>
            <person name="Johnson J."/>
            <person name="Kravitz S."/>
            <person name="Halpern A."/>
            <person name="Remington K."/>
            <person name="Beeson K."/>
            <person name="Tran B."/>
            <person name="Rogers Y.-H."/>
            <person name="Friedman R."/>
            <person name="Venter J.C."/>
        </authorList>
    </citation>
    <scope>NUCLEOTIDE SEQUENCE [LARGE SCALE GENOMIC DNA]</scope>
    <source>
        <strain evidence="2 3">DSM 3645</strain>
    </source>
</reference>
<proteinExistence type="predicted"/>
<gene>
    <name evidence="2" type="ORF">DSM3645_17986</name>
</gene>
<organism evidence="2 3">
    <name type="scientific">Blastopirellula marina DSM 3645</name>
    <dbReference type="NCBI Taxonomy" id="314230"/>
    <lineage>
        <taxon>Bacteria</taxon>
        <taxon>Pseudomonadati</taxon>
        <taxon>Planctomycetota</taxon>
        <taxon>Planctomycetia</taxon>
        <taxon>Pirellulales</taxon>
        <taxon>Pirellulaceae</taxon>
        <taxon>Blastopirellula</taxon>
    </lineage>
</organism>
<comment type="caution">
    <text evidence="2">The sequence shown here is derived from an EMBL/GenBank/DDBJ whole genome shotgun (WGS) entry which is preliminary data.</text>
</comment>
<dbReference type="HOGENOM" id="CLU_3213091_0_0_0"/>
<sequence>MIDEALQGGQQNELDVLDDPRREQVAASNQALPMDDACKTTSTG</sequence>
<accession>A3ZZ04</accession>
<feature type="region of interest" description="Disordered" evidence="1">
    <location>
        <begin position="1"/>
        <end position="44"/>
    </location>
</feature>
<dbReference type="RefSeq" id="WP_002651494.1">
    <property type="nucleotide sequence ID" value="NZ_CH672376.1"/>
</dbReference>
<dbReference type="Proteomes" id="UP000004358">
    <property type="component" value="Unassembled WGS sequence"/>
</dbReference>
<evidence type="ECO:0000256" key="1">
    <source>
        <dbReference type="SAM" id="MobiDB-lite"/>
    </source>
</evidence>